<dbReference type="PROSITE" id="PS51257">
    <property type="entry name" value="PROKAR_LIPOPROTEIN"/>
    <property type="match status" value="1"/>
</dbReference>
<accession>S0FNY7</accession>
<gene>
    <name evidence="1" type="ORF">CTER_5541</name>
</gene>
<dbReference type="STRING" id="1195236.CTER_5541"/>
<sequence>MRKRNIILTAIKPIILSVTITLGISGCSSDNKLYTASEAPAAANYEAVSSKAVSAVTNIVGDTNTGVIKSWEEYEAQKIPMIAAIPDKNIFLYGKKDSGVILYCNSTGHFYNWDYLTPRFILPRMELADFDGDGREELAVILYTGSGTGYSVEELHMVKVSEKEVLSDDPKDTSYLVPNKEYFKDYAFTDYVEQLNKQVKLNTHKKGSSLLADVTVGKKVNSFELANTEDDIDNDNIGFGNMVGFEFKDKKILARFALGAIRKSYASPDFIGEINSEVEFDSGVFTLKNLSFQKNSDK</sequence>
<name>S0FNY7_RUMCE</name>
<dbReference type="eggNOG" id="ENOG5030I6K">
    <property type="taxonomic scope" value="Bacteria"/>
</dbReference>
<proteinExistence type="predicted"/>
<dbReference type="EMBL" id="AORV01000010">
    <property type="protein sequence ID" value="EMS73935.1"/>
    <property type="molecule type" value="Genomic_DNA"/>
</dbReference>
<dbReference type="Proteomes" id="UP000014155">
    <property type="component" value="Unassembled WGS sequence"/>
</dbReference>
<dbReference type="RefSeq" id="WP_004623265.1">
    <property type="nucleotide sequence ID" value="NZ_AORV01000010.1"/>
</dbReference>
<evidence type="ECO:0008006" key="3">
    <source>
        <dbReference type="Google" id="ProtNLM"/>
    </source>
</evidence>
<keyword evidence="2" id="KW-1185">Reference proteome</keyword>
<dbReference type="AlphaFoldDB" id="S0FNY7"/>
<organism evidence="1 2">
    <name type="scientific">Ruminiclostridium cellobioparum subsp. termitidis CT1112</name>
    <dbReference type="NCBI Taxonomy" id="1195236"/>
    <lineage>
        <taxon>Bacteria</taxon>
        <taxon>Bacillati</taxon>
        <taxon>Bacillota</taxon>
        <taxon>Clostridia</taxon>
        <taxon>Eubacteriales</taxon>
        <taxon>Oscillospiraceae</taxon>
        <taxon>Ruminiclostridium</taxon>
    </lineage>
</organism>
<dbReference type="PATRIC" id="fig|1195236.3.peg.342"/>
<comment type="caution">
    <text evidence="1">The sequence shown here is derived from an EMBL/GenBank/DDBJ whole genome shotgun (WGS) entry which is preliminary data.</text>
</comment>
<evidence type="ECO:0000313" key="2">
    <source>
        <dbReference type="Proteomes" id="UP000014155"/>
    </source>
</evidence>
<protein>
    <recommendedName>
        <fullName evidence="3">VCBS repeat-containing protein</fullName>
    </recommendedName>
</protein>
<reference evidence="1 2" key="1">
    <citation type="journal article" date="2013" name="Genome Announc.">
        <title>Draft Genome Sequence of the Cellulolytic, Mesophilic, Anaerobic Bacterium Clostridium termitidis Strain CT1112 (DSM 5398).</title>
        <authorList>
            <person name="Lal S."/>
            <person name="Ramachandran U."/>
            <person name="Zhang X."/>
            <person name="Munir R."/>
            <person name="Sparling R."/>
            <person name="Levin D.B."/>
        </authorList>
    </citation>
    <scope>NUCLEOTIDE SEQUENCE [LARGE SCALE GENOMIC DNA]</scope>
    <source>
        <strain evidence="1 2">CT1112</strain>
    </source>
</reference>
<evidence type="ECO:0000313" key="1">
    <source>
        <dbReference type="EMBL" id="EMS73935.1"/>
    </source>
</evidence>